<dbReference type="InterPro" id="IPR038726">
    <property type="entry name" value="PDDEXK_AddAB-type"/>
</dbReference>
<evidence type="ECO:0000313" key="7">
    <source>
        <dbReference type="Proteomes" id="UP000469325"/>
    </source>
</evidence>
<feature type="region of interest" description="Disordered" evidence="4">
    <location>
        <begin position="692"/>
        <end position="721"/>
    </location>
</feature>
<protein>
    <submittedName>
        <fullName evidence="6">PD-(D/E)XK nuclease family protein</fullName>
    </submittedName>
</protein>
<dbReference type="Gene3D" id="3.90.320.10">
    <property type="match status" value="1"/>
</dbReference>
<evidence type="ECO:0000256" key="3">
    <source>
        <dbReference type="ARBA" id="ARBA00023204"/>
    </source>
</evidence>
<sequence length="1086" mass="115877">MSLSIAWTREETVGCLRTREALKDGLSHGGRAVLLVPDFRRQVDASRSLADGGFSLLGVTVSTPSAWVGERWEVWGDGTRVIDRTTRVAAMQRTLARVDPDRPGGIGDNPGTVDALCSLASLALPWLPLGDGDPARSEAGLTDAECAALSLVGDYARAIHAMGFVEGSEAMARVAGAMGEQGVTVPPVVFDGFREFPRSLRELALGLAATCDVTVAAHLPNEFAAEGLRRDLDMLLSALGDRGLANRVLKVEGDGRYQAVERPRELGEVLSSLYGAREQGVPASGAVSLLLPAGPLAEAESVARSVRSLADEGCRSVVVAAADEGRAWRELAPKLVARGVSVRAQLSASVPSTEAGRAFLEFAESVAALSGLAEGWPSAEDVDEGTLVHLGDMSWWPPRALSDFLRSEVSHVPTARALSLDRAWRSDRLLTPDDVLDTLLNPRRTSPEVAGATRELLRGRLGSAAARLLSPYASGQAAGELADYVTDDAGETREEYVAGEDALTDSLAMGSLAAVIEVAGALKSLGVTADPAAEGHVPLSRLVSLARDALGEASVVARPRVDAHGATAEATILPYHLAASLAPGSVDAVVLCSQTSVESPVGNGDDVVTAILDRLGVEPKADPMLSARADFAALVALPSRALVAERCSFDPLGRECYPSVMLTELLACYGVDSGGDPREVGLAVAELGETDAEANAAPSGEPSARLGGETPAPSGTIGSSNRALVVVPPEGRAELLDGKPLLSASQIESYLECPYKWFSLRRLRLQDSDAGFSPMETGTFAHRVMEVTHRELLRQAVEASVVLREGFDPEETPAVAIPGSRLSEGDGKTRELARRILSQTFDEELRHQSIREGKRSRYQAFVPHTAKDRDLLRTLRDDLLSELDFESGLFLGYEPRYFEWNFGGRDDLVEYAGAYLTGTIDRVDVDRHGQAVVIDYKHKSPTGFTREYDVSQPDGSSLSLPRRVQSLIYGQVVRRRHPDLRVTAAVYLGTRGDHAIAGAVSANALQNVLGDHVPHREEACNALTVDDSASYGVEGERGMDAFLDATEEAIREKVGELLDGNIEARPKDAEACSYCPVMNCDRRISR</sequence>
<reference evidence="6 7" key="1">
    <citation type="submission" date="2019-08" db="EMBL/GenBank/DDBJ databases">
        <title>In-depth cultivation of the pig gut microbiome towards novel bacterial diversity and tailored functional studies.</title>
        <authorList>
            <person name="Wylensek D."/>
            <person name="Hitch T.C.A."/>
            <person name="Clavel T."/>
        </authorList>
    </citation>
    <scope>NUCLEOTIDE SEQUENCE [LARGE SCALE GENOMIC DNA]</scope>
    <source>
        <strain evidence="6 7">CA-Schmier-601-WT-1</strain>
    </source>
</reference>
<keyword evidence="2" id="KW-0378">Hydrolase</keyword>
<dbReference type="GO" id="GO:0006281">
    <property type="term" value="P:DNA repair"/>
    <property type="evidence" value="ECO:0007669"/>
    <property type="project" value="UniProtKB-KW"/>
</dbReference>
<evidence type="ECO:0000259" key="5">
    <source>
        <dbReference type="Pfam" id="PF12705"/>
    </source>
</evidence>
<keyword evidence="2" id="KW-0347">Helicase</keyword>
<dbReference type="AlphaFoldDB" id="A0A6N7XMU9"/>
<evidence type="ECO:0000256" key="4">
    <source>
        <dbReference type="SAM" id="MobiDB-lite"/>
    </source>
</evidence>
<dbReference type="InterPro" id="IPR011604">
    <property type="entry name" value="PDDEXK-like_dom_sf"/>
</dbReference>
<accession>A0A6N7XMU9</accession>
<name>A0A6N7XMU9_9ACTN</name>
<dbReference type="Proteomes" id="UP000469325">
    <property type="component" value="Unassembled WGS sequence"/>
</dbReference>
<keyword evidence="7" id="KW-1185">Reference proteome</keyword>
<dbReference type="RefSeq" id="WP_154434194.1">
    <property type="nucleotide sequence ID" value="NZ_VUNC01000002.1"/>
</dbReference>
<keyword evidence="2" id="KW-0547">Nucleotide-binding</keyword>
<gene>
    <name evidence="6" type="ORF">FYJ68_04015</name>
</gene>
<keyword evidence="2" id="KW-0067">ATP-binding</keyword>
<keyword evidence="3" id="KW-0234">DNA repair</keyword>
<evidence type="ECO:0000256" key="1">
    <source>
        <dbReference type="ARBA" id="ARBA00022763"/>
    </source>
</evidence>
<dbReference type="Pfam" id="PF12705">
    <property type="entry name" value="PDDEXK_1"/>
    <property type="match status" value="1"/>
</dbReference>
<keyword evidence="1" id="KW-0227">DNA damage</keyword>
<dbReference type="GO" id="GO:0004386">
    <property type="term" value="F:helicase activity"/>
    <property type="evidence" value="ECO:0007669"/>
    <property type="project" value="UniProtKB-KW"/>
</dbReference>
<feature type="domain" description="PD-(D/E)XK endonuclease-like" evidence="5">
    <location>
        <begin position="742"/>
        <end position="1079"/>
    </location>
</feature>
<comment type="caution">
    <text evidence="6">The sequence shown here is derived from an EMBL/GenBank/DDBJ whole genome shotgun (WGS) entry which is preliminary data.</text>
</comment>
<evidence type="ECO:0000256" key="2">
    <source>
        <dbReference type="ARBA" id="ARBA00022806"/>
    </source>
</evidence>
<organism evidence="6 7">
    <name type="scientific">Olsenella porci</name>
    <dbReference type="NCBI Taxonomy" id="2652279"/>
    <lineage>
        <taxon>Bacteria</taxon>
        <taxon>Bacillati</taxon>
        <taxon>Actinomycetota</taxon>
        <taxon>Coriobacteriia</taxon>
        <taxon>Coriobacteriales</taxon>
        <taxon>Atopobiaceae</taxon>
        <taxon>Olsenella</taxon>
    </lineage>
</organism>
<dbReference type="EMBL" id="VUNC01000002">
    <property type="protein sequence ID" value="MST72274.1"/>
    <property type="molecule type" value="Genomic_DNA"/>
</dbReference>
<evidence type="ECO:0000313" key="6">
    <source>
        <dbReference type="EMBL" id="MST72274.1"/>
    </source>
</evidence>
<proteinExistence type="predicted"/>